<dbReference type="AlphaFoldDB" id="A0A2S2BZD1"/>
<dbReference type="Pfam" id="PF09339">
    <property type="entry name" value="HTH_IclR"/>
    <property type="match status" value="1"/>
</dbReference>
<evidence type="ECO:0000259" key="5">
    <source>
        <dbReference type="PROSITE" id="PS51078"/>
    </source>
</evidence>
<dbReference type="PROSITE" id="PS51078">
    <property type="entry name" value="ICLR_ED"/>
    <property type="match status" value="1"/>
</dbReference>
<dbReference type="InterPro" id="IPR005471">
    <property type="entry name" value="Tscrpt_reg_IclR_N"/>
</dbReference>
<dbReference type="OrthoDB" id="60629at2"/>
<evidence type="ECO:0000259" key="4">
    <source>
        <dbReference type="PROSITE" id="PS51077"/>
    </source>
</evidence>
<name>A0A2S2BZD1_9NOCA</name>
<dbReference type="InterPro" id="IPR029016">
    <property type="entry name" value="GAF-like_dom_sf"/>
</dbReference>
<dbReference type="RefSeq" id="WP_109332459.1">
    <property type="nucleotide sequence ID" value="NZ_CP021354.1"/>
</dbReference>
<dbReference type="Gene3D" id="1.10.10.10">
    <property type="entry name" value="Winged helix-like DNA-binding domain superfamily/Winged helix DNA-binding domain"/>
    <property type="match status" value="1"/>
</dbReference>
<organism evidence="6 7">
    <name type="scientific">Rhodococcus oxybenzonivorans</name>
    <dbReference type="NCBI Taxonomy" id="1990687"/>
    <lineage>
        <taxon>Bacteria</taxon>
        <taxon>Bacillati</taxon>
        <taxon>Actinomycetota</taxon>
        <taxon>Actinomycetes</taxon>
        <taxon>Mycobacteriales</taxon>
        <taxon>Nocardiaceae</taxon>
        <taxon>Rhodococcus</taxon>
    </lineage>
</organism>
<dbReference type="PANTHER" id="PTHR30136:SF24">
    <property type="entry name" value="HTH-TYPE TRANSCRIPTIONAL REPRESSOR ALLR"/>
    <property type="match status" value="1"/>
</dbReference>
<dbReference type="SUPFAM" id="SSF55781">
    <property type="entry name" value="GAF domain-like"/>
    <property type="match status" value="1"/>
</dbReference>
<dbReference type="EMBL" id="CP021354">
    <property type="protein sequence ID" value="AWK73962.1"/>
    <property type="molecule type" value="Genomic_DNA"/>
</dbReference>
<keyword evidence="7" id="KW-1185">Reference proteome</keyword>
<dbReference type="InterPro" id="IPR036390">
    <property type="entry name" value="WH_DNA-bd_sf"/>
</dbReference>
<keyword evidence="3" id="KW-0804">Transcription</keyword>
<keyword evidence="2" id="KW-0238">DNA-binding</keyword>
<evidence type="ECO:0000313" key="7">
    <source>
        <dbReference type="Proteomes" id="UP000245711"/>
    </source>
</evidence>
<dbReference type="GO" id="GO:0003677">
    <property type="term" value="F:DNA binding"/>
    <property type="evidence" value="ECO:0007669"/>
    <property type="project" value="UniProtKB-KW"/>
</dbReference>
<dbReference type="Pfam" id="PF01614">
    <property type="entry name" value="IclR_C"/>
    <property type="match status" value="1"/>
</dbReference>
<sequence>MQDDCAGDRHSTSGATAAGDAGSIARAVAVLDTLGAADTALGVSEIARRCGLPKSSVQRMLKALLSARLLEREGTGYRLGLKLFELGQHVPRQRDLREAARPYMADLQEATGHSAHFAVLDGDCVVYLEVLHSPNSPPLPTRMGGRWPAHGTGIGKAILAFSDQTVVEHILATGLPRLSERTIVEPGRFTAELARIRERGVAYDLEESRAGVACVASPVFGLGGQVVAGISVSGWHTRINLDHSAAAVRTAALSLSRFLSMRSG</sequence>
<gene>
    <name evidence="6" type="ORF">CBI38_22770</name>
</gene>
<feature type="domain" description="IclR-ED" evidence="5">
    <location>
        <begin position="82"/>
        <end position="261"/>
    </location>
</feature>
<dbReference type="GO" id="GO:0045892">
    <property type="term" value="P:negative regulation of DNA-templated transcription"/>
    <property type="evidence" value="ECO:0007669"/>
    <property type="project" value="TreeGrafter"/>
</dbReference>
<dbReference type="GO" id="GO:0003700">
    <property type="term" value="F:DNA-binding transcription factor activity"/>
    <property type="evidence" value="ECO:0007669"/>
    <property type="project" value="TreeGrafter"/>
</dbReference>
<dbReference type="SUPFAM" id="SSF46785">
    <property type="entry name" value="Winged helix' DNA-binding domain"/>
    <property type="match status" value="1"/>
</dbReference>
<accession>A0A2S2BZD1</accession>
<dbReference type="Gene3D" id="3.30.450.40">
    <property type="match status" value="1"/>
</dbReference>
<proteinExistence type="predicted"/>
<evidence type="ECO:0000313" key="6">
    <source>
        <dbReference type="EMBL" id="AWK73962.1"/>
    </source>
</evidence>
<dbReference type="SMART" id="SM00346">
    <property type="entry name" value="HTH_ICLR"/>
    <property type="match status" value="1"/>
</dbReference>
<evidence type="ECO:0000256" key="2">
    <source>
        <dbReference type="ARBA" id="ARBA00023125"/>
    </source>
</evidence>
<dbReference type="InterPro" id="IPR014757">
    <property type="entry name" value="Tscrpt_reg_IclR_C"/>
</dbReference>
<evidence type="ECO:0000256" key="3">
    <source>
        <dbReference type="ARBA" id="ARBA00023163"/>
    </source>
</evidence>
<dbReference type="PROSITE" id="PS51077">
    <property type="entry name" value="HTH_ICLR"/>
    <property type="match status" value="1"/>
</dbReference>
<feature type="domain" description="HTH iclR-type" evidence="4">
    <location>
        <begin position="21"/>
        <end position="81"/>
    </location>
</feature>
<reference evidence="6 7" key="1">
    <citation type="submission" date="2017-05" db="EMBL/GenBank/DDBJ databases">
        <title>Isolation of Rhodococcus sp. S2-17 biodegrading of BP-3.</title>
        <authorList>
            <person name="Lee Y."/>
            <person name="Kim K.H."/>
            <person name="Chun B.H."/>
            <person name="Jung H.S."/>
            <person name="Jeon C.O."/>
        </authorList>
    </citation>
    <scope>NUCLEOTIDE SEQUENCE [LARGE SCALE GENOMIC DNA]</scope>
    <source>
        <strain evidence="6 7">S2-17</strain>
    </source>
</reference>
<dbReference type="PANTHER" id="PTHR30136">
    <property type="entry name" value="HELIX-TURN-HELIX TRANSCRIPTIONAL REGULATOR, ICLR FAMILY"/>
    <property type="match status" value="1"/>
</dbReference>
<dbReference type="InterPro" id="IPR050707">
    <property type="entry name" value="HTH_MetabolicPath_Reg"/>
</dbReference>
<dbReference type="Proteomes" id="UP000245711">
    <property type="component" value="Chromosome"/>
</dbReference>
<keyword evidence="1" id="KW-0805">Transcription regulation</keyword>
<dbReference type="InterPro" id="IPR036388">
    <property type="entry name" value="WH-like_DNA-bd_sf"/>
</dbReference>
<protein>
    <submittedName>
        <fullName evidence="6">IclR family transcriptional regulator</fullName>
    </submittedName>
</protein>
<evidence type="ECO:0000256" key="1">
    <source>
        <dbReference type="ARBA" id="ARBA00023015"/>
    </source>
</evidence>
<dbReference type="KEGG" id="roz:CBI38_22770"/>